<organism evidence="1 2">
    <name type="scientific">Bacteroides fluxus YIT 12057</name>
    <dbReference type="NCBI Taxonomy" id="763034"/>
    <lineage>
        <taxon>Bacteria</taxon>
        <taxon>Pseudomonadati</taxon>
        <taxon>Bacteroidota</taxon>
        <taxon>Bacteroidia</taxon>
        <taxon>Bacteroidales</taxon>
        <taxon>Bacteroidaceae</taxon>
        <taxon>Bacteroides</taxon>
    </lineage>
</organism>
<gene>
    <name evidence="1" type="ORF">HMPREF9446_00800</name>
</gene>
<accession>F3PQ08</accession>
<protein>
    <submittedName>
        <fullName evidence="1">Uncharacterized protein</fullName>
    </submittedName>
</protein>
<name>F3PQ08_9BACE</name>
<evidence type="ECO:0000313" key="2">
    <source>
        <dbReference type="Proteomes" id="UP000003416"/>
    </source>
</evidence>
<dbReference type="AlphaFoldDB" id="F3PQ08"/>
<dbReference type="EMBL" id="AFBN01000013">
    <property type="protein sequence ID" value="EGF59050.1"/>
    <property type="molecule type" value="Genomic_DNA"/>
</dbReference>
<dbReference type="HOGENOM" id="CLU_2931523_0_0_10"/>
<evidence type="ECO:0000313" key="1">
    <source>
        <dbReference type="EMBL" id="EGF59050.1"/>
    </source>
</evidence>
<sequence>MITIEQIKEFVSQAHRVGVAGLTVCNSGNRVITQSEGDYTVLTQEEIDDLETYILGKRTK</sequence>
<reference evidence="1 2" key="1">
    <citation type="submission" date="2011-02" db="EMBL/GenBank/DDBJ databases">
        <authorList>
            <person name="Weinstock G."/>
            <person name="Sodergren E."/>
            <person name="Clifton S."/>
            <person name="Fulton L."/>
            <person name="Fulton B."/>
            <person name="Courtney L."/>
            <person name="Fronick C."/>
            <person name="Harrison M."/>
            <person name="Strong C."/>
            <person name="Farmer C."/>
            <person name="Delahaunty K."/>
            <person name="Markovic C."/>
            <person name="Hall O."/>
            <person name="Minx P."/>
            <person name="Tomlinson C."/>
            <person name="Mitreva M."/>
            <person name="Hou S."/>
            <person name="Chen J."/>
            <person name="Wollam A."/>
            <person name="Pepin K.H."/>
            <person name="Johnson M."/>
            <person name="Bhonagiri V."/>
            <person name="Zhang X."/>
            <person name="Suruliraj S."/>
            <person name="Warren W."/>
            <person name="Chinwalla A."/>
            <person name="Mardis E.R."/>
            <person name="Wilson R.K."/>
        </authorList>
    </citation>
    <scope>NUCLEOTIDE SEQUENCE [LARGE SCALE GENOMIC DNA]</scope>
    <source>
        <strain evidence="1 2">YIT 12057</strain>
    </source>
</reference>
<proteinExistence type="predicted"/>
<keyword evidence="2" id="KW-1185">Reference proteome</keyword>
<comment type="caution">
    <text evidence="1">The sequence shown here is derived from an EMBL/GenBank/DDBJ whole genome shotgun (WGS) entry which is preliminary data.</text>
</comment>
<dbReference type="STRING" id="763034.HMPREF9446_00800"/>
<dbReference type="Proteomes" id="UP000003416">
    <property type="component" value="Unassembled WGS sequence"/>
</dbReference>